<evidence type="ECO:0000313" key="3">
    <source>
        <dbReference type="Proteomes" id="UP001185737"/>
    </source>
</evidence>
<sequence length="477" mass="51668">MTDRATRYPGSAGAMDGGTLPVMPTRELPEAPRLRKIIGPGVVIAAVGIGTGEYLLHPFITSRVGLTFLWAAAIGLGLQYFINTEVARYTLATGETILTGFLRLWRGWAPLFIAMTVIPFAWPAWMTSSAQMLTFPLGGGNVQWIAIGGLVLIGAVLTFSPVVYKTVEKLEMFKIIMVLLFVAFAVVLIGWQPWTDLPHATVQGIGRLPQEVPVGVLMSALVFAGGGGAVNLAVSNWARDKGWGMGIHAPRVVSPVTGEEEAGTATGYQFEITDTSMSRWQQWWKSVRIEQFVTFYLVTLVSIVVFALLAYKIIGVGGYTGPADLGFIKFEGTVLGEQYGEWLKIVFWTIGAVSLVFANLVVVDLVARITSNILATTYLRDHTTWTEAKTYMAAVWVMVGLGAGILALGLDQPLVLIAIAALLNGLVMVVYCVLIIRVNGALDHRIGISRPRRIVLGVASVAYAAFTVYTIVTWIQS</sequence>
<name>A0ABU4CLQ4_RHOJO</name>
<feature type="transmembrane region" description="Helical" evidence="1">
    <location>
        <begin position="293"/>
        <end position="314"/>
    </location>
</feature>
<gene>
    <name evidence="2" type="ORF">R3Q59_28785</name>
</gene>
<evidence type="ECO:0000313" key="2">
    <source>
        <dbReference type="EMBL" id="MDV6284494.1"/>
    </source>
</evidence>
<dbReference type="EMBL" id="JAWLKA010000019">
    <property type="protein sequence ID" value="MDV6284494.1"/>
    <property type="molecule type" value="Genomic_DNA"/>
</dbReference>
<protein>
    <submittedName>
        <fullName evidence="2">Nramp family divalent metal transporter</fullName>
    </submittedName>
</protein>
<feature type="transmembrane region" description="Helical" evidence="1">
    <location>
        <begin position="414"/>
        <end position="434"/>
    </location>
</feature>
<feature type="transmembrane region" description="Helical" evidence="1">
    <location>
        <begin position="388"/>
        <end position="408"/>
    </location>
</feature>
<feature type="transmembrane region" description="Helical" evidence="1">
    <location>
        <begin position="37"/>
        <end position="56"/>
    </location>
</feature>
<dbReference type="Proteomes" id="UP001185737">
    <property type="component" value="Unassembled WGS sequence"/>
</dbReference>
<proteinExistence type="predicted"/>
<dbReference type="NCBIfam" id="NF037982">
    <property type="entry name" value="Nramp_1"/>
    <property type="match status" value="1"/>
</dbReference>
<keyword evidence="3" id="KW-1185">Reference proteome</keyword>
<feature type="transmembrane region" description="Helical" evidence="1">
    <location>
        <begin position="214"/>
        <end position="234"/>
    </location>
</feature>
<keyword evidence="1" id="KW-0812">Transmembrane</keyword>
<dbReference type="RefSeq" id="WP_265146716.1">
    <property type="nucleotide sequence ID" value="NZ_JAWLKA010000019.1"/>
</dbReference>
<feature type="transmembrane region" description="Helical" evidence="1">
    <location>
        <begin position="62"/>
        <end position="82"/>
    </location>
</feature>
<evidence type="ECO:0000256" key="1">
    <source>
        <dbReference type="SAM" id="Phobius"/>
    </source>
</evidence>
<feature type="transmembrane region" description="Helical" evidence="1">
    <location>
        <begin position="103"/>
        <end position="122"/>
    </location>
</feature>
<feature type="transmembrane region" description="Helical" evidence="1">
    <location>
        <begin position="142"/>
        <end position="163"/>
    </location>
</feature>
<feature type="transmembrane region" description="Helical" evidence="1">
    <location>
        <begin position="175"/>
        <end position="194"/>
    </location>
</feature>
<reference evidence="2 3" key="1">
    <citation type="submission" date="2023-10" db="EMBL/GenBank/DDBJ databases">
        <title>Development of a sustainable strategy for remediation of hydrocarbon-contaminated territories based on the waste exchange concept.</title>
        <authorList>
            <person name="Krivoruchko A."/>
        </authorList>
    </citation>
    <scope>NUCLEOTIDE SEQUENCE [LARGE SCALE GENOMIC DNA]</scope>
    <source>
        <strain evidence="2 3">IEGM 60</strain>
    </source>
</reference>
<feature type="transmembrane region" description="Helical" evidence="1">
    <location>
        <begin position="345"/>
        <end position="367"/>
    </location>
</feature>
<keyword evidence="1" id="KW-1133">Transmembrane helix</keyword>
<comment type="caution">
    <text evidence="2">The sequence shown here is derived from an EMBL/GenBank/DDBJ whole genome shotgun (WGS) entry which is preliminary data.</text>
</comment>
<keyword evidence="1" id="KW-0472">Membrane</keyword>
<feature type="transmembrane region" description="Helical" evidence="1">
    <location>
        <begin position="454"/>
        <end position="475"/>
    </location>
</feature>
<organism evidence="2 3">
    <name type="scientific">Rhodococcus jostii</name>
    <dbReference type="NCBI Taxonomy" id="132919"/>
    <lineage>
        <taxon>Bacteria</taxon>
        <taxon>Bacillati</taxon>
        <taxon>Actinomycetota</taxon>
        <taxon>Actinomycetes</taxon>
        <taxon>Mycobacteriales</taxon>
        <taxon>Nocardiaceae</taxon>
        <taxon>Rhodococcus</taxon>
    </lineage>
</organism>
<accession>A0ABU4CLQ4</accession>